<protein>
    <submittedName>
        <fullName evidence="2">Lantibiotic biosynthesis protein</fullName>
    </submittedName>
</protein>
<dbReference type="EMBL" id="JRLF01000009">
    <property type="protein sequence ID" value="KQB41034.1"/>
    <property type="molecule type" value="Genomic_DNA"/>
</dbReference>
<feature type="domain" description="Thiopeptide-type bacteriocin biosynthesis" evidence="1">
    <location>
        <begin position="15"/>
        <end position="278"/>
    </location>
</feature>
<dbReference type="Pfam" id="PF14028">
    <property type="entry name" value="Lant_dehydr_C"/>
    <property type="match status" value="1"/>
</dbReference>
<evidence type="ECO:0000313" key="2">
    <source>
        <dbReference type="EMBL" id="KQB41034.1"/>
    </source>
</evidence>
<comment type="caution">
    <text evidence="2">The sequence shown here is derived from an EMBL/GenBank/DDBJ whole genome shotgun (WGS) entry which is preliminary data.</text>
</comment>
<reference evidence="2 3" key="1">
    <citation type="submission" date="2014-09" db="EMBL/GenBank/DDBJ databases">
        <title>Genome sequence of Flavobacterium aquidurense RC62.</title>
        <authorList>
            <person name="Kim J.F."/>
            <person name="Kwak M.-J."/>
        </authorList>
    </citation>
    <scope>NUCLEOTIDE SEQUENCE [LARGE SCALE GENOMIC DNA]</scope>
    <source>
        <strain evidence="2 3">RC62</strain>
    </source>
</reference>
<dbReference type="NCBIfam" id="TIGR03891">
    <property type="entry name" value="thiopep_ocin"/>
    <property type="match status" value="1"/>
</dbReference>
<proteinExistence type="predicted"/>
<organism evidence="2 3">
    <name type="scientific">Flavobacterium aquidurense</name>
    <dbReference type="NCBI Taxonomy" id="362413"/>
    <lineage>
        <taxon>Bacteria</taxon>
        <taxon>Pseudomonadati</taxon>
        <taxon>Bacteroidota</taxon>
        <taxon>Flavobacteriia</taxon>
        <taxon>Flavobacteriales</taxon>
        <taxon>Flavobacteriaceae</taxon>
        <taxon>Flavobacterium</taxon>
    </lineage>
</organism>
<dbReference type="Proteomes" id="UP000050443">
    <property type="component" value="Unassembled WGS sequence"/>
</dbReference>
<dbReference type="AlphaFoldDB" id="A0A0Q0S665"/>
<sequence>MVEKIKSRFFPGDDWLYFKIYCGYKVSDVLLTEIIKPFTEKLIRENYIKKWFFIRYTDPNYHIRFRLELTDKKNIGHVIHEFNNLLQEYIESKSVWSLQIDCYDREIERYGSNTMELAEEVFFNDSVEIINFLSTSKSEETDIVSESKPIFSLKLIDFYLSHFRLTDSQKLSFMQRLRDSFYKEFDINKDNKKQIEKVYNKHKESIYQQLLDTNNAITNTAIKQNIDEILKVAKQESTPENKVTYLISSFVHMSLNRLYYSNNRIHELVCYDVLWKFYKSKISRGL</sequence>
<evidence type="ECO:0000313" key="3">
    <source>
        <dbReference type="Proteomes" id="UP000050443"/>
    </source>
</evidence>
<gene>
    <name evidence="2" type="ORF">RC62_4409</name>
</gene>
<dbReference type="STRING" id="362413.RC62_4409"/>
<evidence type="ECO:0000259" key="1">
    <source>
        <dbReference type="Pfam" id="PF14028"/>
    </source>
</evidence>
<dbReference type="OrthoDB" id="1273722at2"/>
<accession>A0A0Q0S665</accession>
<dbReference type="RefSeq" id="WP_055094029.1">
    <property type="nucleotide sequence ID" value="NZ_JRLF01000009.1"/>
</dbReference>
<dbReference type="InterPro" id="IPR023809">
    <property type="entry name" value="Thiopep_bacteriocin_synth_dom"/>
</dbReference>
<dbReference type="PATRIC" id="fig|362413.3.peg.4327"/>
<name>A0A0Q0S665_9FLAO</name>